<sequence>MASSNSLLSEDQFLCPICLDVFTRPVSTPCGHNFCMSCITTYWTNNPVCQCPICKETFERRPDLKVNTFISGLASQFMSLQVAEAHVFSSGQQQAVPCCGGVVWCDVCTDIKEQAVKSCLECLTSYCNVHLEPHHRASGLKRHTLVEPLASLEDRICKVHTRLLILFCRNDSVLLCDVCVSSRHLNHDVIPVRRAYTETKALLGEAEAKLAQMIQERLQKVRAMKESVKQSKTENNDVIANSVQDLMVLVSEIQKSQAELVAVMEEKQKAAEDQANGFISSMEREITELQRTMMKLEELKQTKDEICFLQSFPNTSLLPHTMDLSTFSFNRHVEIHDVRKSLSKSLSQLQTLLTKVNTDIKRFSDSIFVSNDATLRYMQQYEVDVVLDPDTAHPLLILSDDRKQVRYSMGSGLWGTKMLNPKMFTEHLAVLGQRGFSSRKLYFEVFVGEKTEWCLGMATASVQRRGTLRRHSHSRLWAIWFLEDKFETFSSPNVPVYLGKVERVGVFVDYDGGQISFYDIQTTTLIYSYTECLFTEELFPYFNPCDNEYGSNLEPMIIVPVSCRE</sequence>
<comment type="caution">
    <text evidence="1">The sequence shown here is derived from an EMBL/GenBank/DDBJ whole genome shotgun (WGS) entry which is preliminary data.</text>
</comment>
<accession>A0ACB7F582</accession>
<gene>
    <name evidence="1" type="ORF">GBF38_011908</name>
</gene>
<evidence type="ECO:0000313" key="1">
    <source>
        <dbReference type="EMBL" id="KAG8009195.1"/>
    </source>
</evidence>
<evidence type="ECO:0000313" key="2">
    <source>
        <dbReference type="Proteomes" id="UP000805704"/>
    </source>
</evidence>
<name>A0ACB7F582_NIBAL</name>
<protein>
    <submittedName>
        <fullName evidence="1">Nuclear factor 7</fullName>
    </submittedName>
</protein>
<dbReference type="EMBL" id="CM024806">
    <property type="protein sequence ID" value="KAG8009195.1"/>
    <property type="molecule type" value="Genomic_DNA"/>
</dbReference>
<organism evidence="1 2">
    <name type="scientific">Nibea albiflora</name>
    <name type="common">Yellow drum</name>
    <name type="synonym">Corvina albiflora</name>
    <dbReference type="NCBI Taxonomy" id="240163"/>
    <lineage>
        <taxon>Eukaryota</taxon>
        <taxon>Metazoa</taxon>
        <taxon>Chordata</taxon>
        <taxon>Craniata</taxon>
        <taxon>Vertebrata</taxon>
        <taxon>Euteleostomi</taxon>
        <taxon>Actinopterygii</taxon>
        <taxon>Neopterygii</taxon>
        <taxon>Teleostei</taxon>
        <taxon>Neoteleostei</taxon>
        <taxon>Acanthomorphata</taxon>
        <taxon>Eupercaria</taxon>
        <taxon>Sciaenidae</taxon>
        <taxon>Nibea</taxon>
    </lineage>
</organism>
<keyword evidence="2" id="KW-1185">Reference proteome</keyword>
<proteinExistence type="predicted"/>
<dbReference type="Proteomes" id="UP000805704">
    <property type="component" value="Chromosome 18"/>
</dbReference>
<reference evidence="1" key="1">
    <citation type="submission" date="2020-04" db="EMBL/GenBank/DDBJ databases">
        <title>A chromosome-scale assembly and high-density genetic map of the yellow drum (Nibea albiflora) genome.</title>
        <authorList>
            <person name="Xu D."/>
            <person name="Zhang W."/>
            <person name="Chen R."/>
            <person name="Tan P."/>
            <person name="Wang L."/>
            <person name="Song H."/>
            <person name="Tian L."/>
            <person name="Zhu Q."/>
            <person name="Wang B."/>
        </authorList>
    </citation>
    <scope>NUCLEOTIDE SEQUENCE</scope>
    <source>
        <strain evidence="1">ZJHYS-2018</strain>
    </source>
</reference>